<sequence>MFDIFFGWRKASKCKNLIKRVQCRLKLLKNKRSCIIRQLRDDLSELLRNGHYEIVTERVEQLFMDEKMVAVYDLLENYCEFIIHNLPYIRRHKDCPNDISEAVSSLIFASARLGDLPELVMIRKLFGERYGHGFETSALQLLPGNLVSHQIKDNLCTNCVSDEEKYRLVDEIARICFQQGPLLLEYRRESEELVNETSNAAADYKENGLMRLKDPNIIETEAKIVNSDYSSKSMNVIENPSISRQELLPTATSTCLSTTNNDSVHCLKNNGNKRVLDSAQPGYLSQSPISSPEHIIERHMAKTCGFTLDKNIERRDAESSTEDSAESPQQMIYLDDIQEFESVVSKDVRFQDQRLFMFKAPIVPLRLKIDTGSNFEVQIAKERPRSSRKNNKISGKRMRRRSLSIEKSFMSDTDSTMYYGDLRESSPDSKPKSQNRRRNSRKSSVEESQKSYYTFAHDSQDQPCYVKFRSTLTFVNSRCNGPMENHCSLEHPCYDWISDEKPNGESSFRVPRRRVKAAKDFSKHSLKERKQGFYQCQCSFSQDQHIIGDRLVLPPLIAKTSQDVESRRDHFVKPDTEEVWESRETCSPIMSSKSRMTDQRARNENQNPYLRAMTMPPERPKDSIIDNFLRSNSFPIQEPGNGLSENSHVHPKLPDYDEIAAKFMALKKEKLQNKC</sequence>
<reference evidence="4" key="2">
    <citation type="submission" date="2025-08" db="UniProtKB">
        <authorList>
            <consortium name="RefSeq"/>
        </authorList>
    </citation>
    <scope>IDENTIFICATION</scope>
    <source>
        <tissue evidence="4">Leaf</tissue>
    </source>
</reference>
<dbReference type="PANTHER" id="PTHR12161">
    <property type="entry name" value="IST1 FAMILY MEMBER"/>
    <property type="match status" value="1"/>
</dbReference>
<dbReference type="Proteomes" id="UP000790787">
    <property type="component" value="Chromosome 10"/>
</dbReference>
<dbReference type="KEGG" id="nta:107779068"/>
<evidence type="ECO:0000313" key="3">
    <source>
        <dbReference type="Proteomes" id="UP000790787"/>
    </source>
</evidence>
<name>A0A1S3YSG4_TOBAC</name>
<dbReference type="OMA" id="QPCYFCL"/>
<dbReference type="OrthoDB" id="29853at2759"/>
<dbReference type="PaxDb" id="4097-A0A1S3YSG4"/>
<evidence type="ECO:0000256" key="2">
    <source>
        <dbReference type="SAM" id="MobiDB-lite"/>
    </source>
</evidence>
<feature type="compositionally biased region" description="Basic and acidic residues" evidence="2">
    <location>
        <begin position="421"/>
        <end position="431"/>
    </location>
</feature>
<dbReference type="GO" id="GO:0015031">
    <property type="term" value="P:protein transport"/>
    <property type="evidence" value="ECO:0007669"/>
    <property type="project" value="InterPro"/>
</dbReference>
<protein>
    <submittedName>
        <fullName evidence="4">Uncharacterized protein LOC107779068</fullName>
    </submittedName>
</protein>
<accession>A0A1S3YSG4</accession>
<reference evidence="3" key="1">
    <citation type="journal article" date="2014" name="Nat. Commun.">
        <title>The tobacco genome sequence and its comparison with those of tomato and potato.</title>
        <authorList>
            <person name="Sierro N."/>
            <person name="Battey J.N."/>
            <person name="Ouadi S."/>
            <person name="Bakaher N."/>
            <person name="Bovet L."/>
            <person name="Willig A."/>
            <person name="Goepfert S."/>
            <person name="Peitsch M.C."/>
            <person name="Ivanov N.V."/>
        </authorList>
    </citation>
    <scope>NUCLEOTIDE SEQUENCE [LARGE SCALE GENOMIC DNA]</scope>
</reference>
<dbReference type="STRING" id="4097.A0A1S3YSG4"/>
<proteinExistence type="inferred from homology"/>
<dbReference type="AlphaFoldDB" id="A0A1S3YSG4"/>
<gene>
    <name evidence="4" type="primary">LOC107779068</name>
</gene>
<dbReference type="Pfam" id="PF03398">
    <property type="entry name" value="Ist1"/>
    <property type="match status" value="1"/>
</dbReference>
<dbReference type="SMR" id="A0A1S3YSG4"/>
<evidence type="ECO:0000256" key="1">
    <source>
        <dbReference type="ARBA" id="ARBA00005536"/>
    </source>
</evidence>
<dbReference type="InterPro" id="IPR042277">
    <property type="entry name" value="IST1-like"/>
</dbReference>
<evidence type="ECO:0000313" key="4">
    <source>
        <dbReference type="RefSeq" id="XP_016454895.1"/>
    </source>
</evidence>
<feature type="region of interest" description="Disordered" evidence="2">
    <location>
        <begin position="380"/>
        <end position="447"/>
    </location>
</feature>
<dbReference type="GO" id="GO:0008104">
    <property type="term" value="P:intracellular protein localization"/>
    <property type="evidence" value="ECO:0000318"/>
    <property type="project" value="GO_Central"/>
</dbReference>
<dbReference type="GeneID" id="107779068"/>
<dbReference type="RefSeq" id="XP_016454895.1">
    <property type="nucleotide sequence ID" value="XM_016599409.2"/>
</dbReference>
<keyword evidence="3" id="KW-1185">Reference proteome</keyword>
<dbReference type="RefSeq" id="XP_016454895.1">
    <property type="nucleotide sequence ID" value="XM_016599409.1"/>
</dbReference>
<feature type="compositionally biased region" description="Basic residues" evidence="2">
    <location>
        <begin position="386"/>
        <end position="402"/>
    </location>
</feature>
<dbReference type="Gene3D" id="1.20.1260.60">
    <property type="entry name" value="Vacuolar protein sorting-associated protein Ist1"/>
    <property type="match status" value="1"/>
</dbReference>
<dbReference type="PANTHER" id="PTHR12161:SF79">
    <property type="entry name" value="REGULATOR OF VPS4 ACTIVITY IN THE MVB PATHWAY PROTEIN"/>
    <property type="match status" value="1"/>
</dbReference>
<dbReference type="FunFam" id="1.20.1260.60:FF:000002">
    <property type="entry name" value="Vacuolar protein sorting-associated protein IST1"/>
    <property type="match status" value="1"/>
</dbReference>
<organism evidence="3 4">
    <name type="scientific">Nicotiana tabacum</name>
    <name type="common">Common tobacco</name>
    <dbReference type="NCBI Taxonomy" id="4097"/>
    <lineage>
        <taxon>Eukaryota</taxon>
        <taxon>Viridiplantae</taxon>
        <taxon>Streptophyta</taxon>
        <taxon>Embryophyta</taxon>
        <taxon>Tracheophyta</taxon>
        <taxon>Spermatophyta</taxon>
        <taxon>Magnoliopsida</taxon>
        <taxon>eudicotyledons</taxon>
        <taxon>Gunneridae</taxon>
        <taxon>Pentapetalae</taxon>
        <taxon>asterids</taxon>
        <taxon>lamiids</taxon>
        <taxon>Solanales</taxon>
        <taxon>Solanaceae</taxon>
        <taxon>Nicotianoideae</taxon>
        <taxon>Nicotianeae</taxon>
        <taxon>Nicotiana</taxon>
    </lineage>
</organism>
<comment type="similarity">
    <text evidence="1">Belongs to the IST1 family.</text>
</comment>
<dbReference type="InterPro" id="IPR005061">
    <property type="entry name" value="Ist1"/>
</dbReference>